<gene>
    <name evidence="1" type="ORF">L211DRAFT_367721</name>
</gene>
<reference evidence="1 2" key="1">
    <citation type="journal article" date="2018" name="Nat. Ecol. Evol.">
        <title>Pezizomycetes genomes reveal the molecular basis of ectomycorrhizal truffle lifestyle.</title>
        <authorList>
            <person name="Murat C."/>
            <person name="Payen T."/>
            <person name="Noel B."/>
            <person name="Kuo A."/>
            <person name="Morin E."/>
            <person name="Chen J."/>
            <person name="Kohler A."/>
            <person name="Krizsan K."/>
            <person name="Balestrini R."/>
            <person name="Da Silva C."/>
            <person name="Montanini B."/>
            <person name="Hainaut M."/>
            <person name="Levati E."/>
            <person name="Barry K.W."/>
            <person name="Belfiori B."/>
            <person name="Cichocki N."/>
            <person name="Clum A."/>
            <person name="Dockter R.B."/>
            <person name="Fauchery L."/>
            <person name="Guy J."/>
            <person name="Iotti M."/>
            <person name="Le Tacon F."/>
            <person name="Lindquist E.A."/>
            <person name="Lipzen A."/>
            <person name="Malagnac F."/>
            <person name="Mello A."/>
            <person name="Molinier V."/>
            <person name="Miyauchi S."/>
            <person name="Poulain J."/>
            <person name="Riccioni C."/>
            <person name="Rubini A."/>
            <person name="Sitrit Y."/>
            <person name="Splivallo R."/>
            <person name="Traeger S."/>
            <person name="Wang M."/>
            <person name="Zifcakova L."/>
            <person name="Wipf D."/>
            <person name="Zambonelli A."/>
            <person name="Paolocci F."/>
            <person name="Nowrousian M."/>
            <person name="Ottonello S."/>
            <person name="Baldrian P."/>
            <person name="Spatafora J.W."/>
            <person name="Henrissat B."/>
            <person name="Nagy L.G."/>
            <person name="Aury J.M."/>
            <person name="Wincker P."/>
            <person name="Grigoriev I.V."/>
            <person name="Bonfante P."/>
            <person name="Martin F.M."/>
        </authorList>
    </citation>
    <scope>NUCLEOTIDE SEQUENCE [LARGE SCALE GENOMIC DNA]</scope>
    <source>
        <strain evidence="1 2">ATCC MYA-4762</strain>
    </source>
</reference>
<dbReference type="EMBL" id="ML121529">
    <property type="protein sequence ID" value="RPB28235.1"/>
    <property type="molecule type" value="Genomic_DNA"/>
</dbReference>
<proteinExistence type="predicted"/>
<accession>A0A3N4MI07</accession>
<dbReference type="AlphaFoldDB" id="A0A3N4MI07"/>
<dbReference type="Proteomes" id="UP000267821">
    <property type="component" value="Unassembled WGS sequence"/>
</dbReference>
<protein>
    <submittedName>
        <fullName evidence="1">Uncharacterized protein</fullName>
    </submittedName>
</protein>
<sequence length="220" mass="24018">MLVVQLVSHRLASHHDHPGRSGCSAFTDMTGKGIIFYSKAFGSSELHGANDLTLAVTPQATEQAIGVYLMEQRKKRGPDSRVTCLRLEHSTARGTRVGKFCRLSFGRDYRSTFQLGRKSIGCKAARATLRATHYNCTIPILFNVDAFPRGIAYLCHARRYHAWAEHPTPIPVQTTVLVRLVGLGTPNSHALLVYACGRLGQGIAAAFPSSPSKPSPFWAG</sequence>
<evidence type="ECO:0000313" key="2">
    <source>
        <dbReference type="Proteomes" id="UP000267821"/>
    </source>
</evidence>
<dbReference type="InParanoid" id="A0A3N4MI07"/>
<organism evidence="1 2">
    <name type="scientific">Terfezia boudieri ATCC MYA-4762</name>
    <dbReference type="NCBI Taxonomy" id="1051890"/>
    <lineage>
        <taxon>Eukaryota</taxon>
        <taxon>Fungi</taxon>
        <taxon>Dikarya</taxon>
        <taxon>Ascomycota</taxon>
        <taxon>Pezizomycotina</taxon>
        <taxon>Pezizomycetes</taxon>
        <taxon>Pezizales</taxon>
        <taxon>Pezizaceae</taxon>
        <taxon>Terfezia</taxon>
    </lineage>
</organism>
<name>A0A3N4MI07_9PEZI</name>
<keyword evidence="2" id="KW-1185">Reference proteome</keyword>
<evidence type="ECO:0000313" key="1">
    <source>
        <dbReference type="EMBL" id="RPB28235.1"/>
    </source>
</evidence>